<dbReference type="InterPro" id="IPR020103">
    <property type="entry name" value="PsdUridine_synth_cat_dom_sf"/>
</dbReference>
<dbReference type="GO" id="GO:0009982">
    <property type="term" value="F:pseudouridine synthase activity"/>
    <property type="evidence" value="ECO:0007669"/>
    <property type="project" value="InterPro"/>
</dbReference>
<dbReference type="PROSITE" id="PS01149">
    <property type="entry name" value="PSI_RSU"/>
    <property type="match status" value="1"/>
</dbReference>
<dbReference type="OrthoDB" id="9807213at2"/>
<dbReference type="InterPro" id="IPR020094">
    <property type="entry name" value="TruA/RsuA/RluB/E/F_N"/>
</dbReference>
<dbReference type="GO" id="GO:0001522">
    <property type="term" value="P:pseudouridine synthesis"/>
    <property type="evidence" value="ECO:0007669"/>
    <property type="project" value="InterPro"/>
</dbReference>
<dbReference type="GO" id="GO:0140098">
    <property type="term" value="F:catalytic activity, acting on RNA"/>
    <property type="evidence" value="ECO:0007669"/>
    <property type="project" value="UniProtKB-ARBA"/>
</dbReference>
<dbReference type="PATRIC" id="fig|872965.6.peg.2394"/>
<dbReference type="InterPro" id="IPR006145">
    <property type="entry name" value="PsdUridine_synth_RsuA/RluA"/>
</dbReference>
<dbReference type="InterPro" id="IPR000748">
    <property type="entry name" value="PsdUridine_synth_RsuA/RluB/E/F"/>
</dbReference>
<evidence type="ECO:0000256" key="2">
    <source>
        <dbReference type="ARBA" id="ARBA00023235"/>
    </source>
</evidence>
<dbReference type="EC" id="5.4.99.-" evidence="3"/>
<keyword evidence="2 3" id="KW-0413">Isomerase</keyword>
<keyword evidence="8" id="KW-1185">Reference proteome</keyword>
<dbReference type="NCBIfam" id="TIGR00093">
    <property type="entry name" value="pseudouridine synthase"/>
    <property type="match status" value="1"/>
</dbReference>
<sequence>MAEQKRYIIFNKPYGVLSSFTDPDNAGRETLADYVPVPDVYAAGRLDYDSEGLMLLTNDGKLSHRLTHPRYRHSKTYLVQVEGIPTDEALDQLRRGVVIKGGYKTRPAQVERLPEPPDLWPRRKPIRERKSVPTSWLKITITEGKKRQVRRMTAAVGYPTLRLVRVAIGPLELGDLPPGAWRELTPEEVQTLREYVTEAAKRRNASRSRRKRRQQRQQRGRSS</sequence>
<organism evidence="6 8">
    <name type="scientific">Ardenticatena maritima</name>
    <dbReference type="NCBI Taxonomy" id="872965"/>
    <lineage>
        <taxon>Bacteria</taxon>
        <taxon>Bacillati</taxon>
        <taxon>Chloroflexota</taxon>
        <taxon>Ardenticatenia</taxon>
        <taxon>Ardenticatenales</taxon>
        <taxon>Ardenticatenaceae</taxon>
        <taxon>Ardenticatena</taxon>
    </lineage>
</organism>
<dbReference type="EMBL" id="BBZA01000011">
    <property type="protein sequence ID" value="GAP61746.1"/>
    <property type="molecule type" value="Genomic_DNA"/>
</dbReference>
<protein>
    <recommendedName>
        <fullName evidence="3">Pseudouridine synthase</fullName>
        <ecNumber evidence="3">5.4.99.-</ecNumber>
    </recommendedName>
</protein>
<dbReference type="PANTHER" id="PTHR47683">
    <property type="entry name" value="PSEUDOURIDINE SYNTHASE FAMILY PROTEIN-RELATED"/>
    <property type="match status" value="1"/>
</dbReference>
<evidence type="ECO:0000256" key="1">
    <source>
        <dbReference type="ARBA" id="ARBA00008348"/>
    </source>
</evidence>
<evidence type="ECO:0000256" key="3">
    <source>
        <dbReference type="RuleBase" id="RU003887"/>
    </source>
</evidence>
<dbReference type="STRING" id="872965.SE16_13775"/>
<feature type="region of interest" description="Disordered" evidence="4">
    <location>
        <begin position="198"/>
        <end position="223"/>
    </location>
</feature>
<evidence type="ECO:0000259" key="5">
    <source>
        <dbReference type="Pfam" id="PF00849"/>
    </source>
</evidence>
<name>A0A0M8K780_9CHLR</name>
<evidence type="ECO:0000256" key="4">
    <source>
        <dbReference type="SAM" id="MobiDB-lite"/>
    </source>
</evidence>
<dbReference type="RefSeq" id="WP_054491696.1">
    <property type="nucleotide sequence ID" value="NZ_BBZA01000011.1"/>
</dbReference>
<dbReference type="AlphaFoldDB" id="A0A0M8K780"/>
<dbReference type="GO" id="GO:0006364">
    <property type="term" value="P:rRNA processing"/>
    <property type="evidence" value="ECO:0007669"/>
    <property type="project" value="UniProtKB-ARBA"/>
</dbReference>
<reference evidence="8" key="3">
    <citation type="submission" date="2015-08" db="EMBL/GenBank/DDBJ databases">
        <title>Draft Genome Sequence of a Heterotrophic Facultative Anaerobic Bacterium Ardenticatena maritima Strain 110S.</title>
        <authorList>
            <person name="Kawaichi S."/>
            <person name="Yoshida T."/>
            <person name="Sako Y."/>
            <person name="Nakamura R."/>
        </authorList>
    </citation>
    <scope>NUCLEOTIDE SEQUENCE [LARGE SCALE GENOMIC DNA]</scope>
    <source>
        <strain evidence="8">110S</strain>
    </source>
</reference>
<dbReference type="Proteomes" id="UP000050502">
    <property type="component" value="Unassembled WGS sequence"/>
</dbReference>
<reference evidence="6 8" key="1">
    <citation type="journal article" date="2015" name="Genome Announc.">
        <title>Draft Genome Sequence of a Heterotrophic Facultative Anaerobic Thermophilic Bacterium, Ardenticatena maritima Strain 110ST.</title>
        <authorList>
            <person name="Kawaichi S."/>
            <person name="Yoshida T."/>
            <person name="Sako Y."/>
            <person name="Nakamura R."/>
        </authorList>
    </citation>
    <scope>NUCLEOTIDE SEQUENCE [LARGE SCALE GENOMIC DNA]</scope>
    <source>
        <strain evidence="6 8">110S</strain>
    </source>
</reference>
<dbReference type="InParanoid" id="A0A0M8K780"/>
<dbReference type="Pfam" id="PF00849">
    <property type="entry name" value="PseudoU_synth_2"/>
    <property type="match status" value="1"/>
</dbReference>
<dbReference type="EMBL" id="LGKN01000009">
    <property type="protein sequence ID" value="KPL86381.1"/>
    <property type="molecule type" value="Genomic_DNA"/>
</dbReference>
<feature type="domain" description="Pseudouridine synthase RsuA/RluA-like" evidence="5">
    <location>
        <begin position="7"/>
        <end position="155"/>
    </location>
</feature>
<comment type="similarity">
    <text evidence="1 3">Belongs to the pseudouridine synthase RsuA family.</text>
</comment>
<dbReference type="InterPro" id="IPR018496">
    <property type="entry name" value="PsdUridine_synth_RsuA/RluB_CS"/>
</dbReference>
<dbReference type="SUPFAM" id="SSF55120">
    <property type="entry name" value="Pseudouridine synthase"/>
    <property type="match status" value="1"/>
</dbReference>
<dbReference type="InterPro" id="IPR042092">
    <property type="entry name" value="PsdUridine_s_RsuA/RluB/E/F_cat"/>
</dbReference>
<dbReference type="GO" id="GO:0003723">
    <property type="term" value="F:RNA binding"/>
    <property type="evidence" value="ECO:0007669"/>
    <property type="project" value="InterPro"/>
</dbReference>
<reference evidence="7 9" key="2">
    <citation type="submission" date="2015-07" db="EMBL/GenBank/DDBJ databases">
        <title>Whole genome sequence of Ardenticatena maritima DSM 23922.</title>
        <authorList>
            <person name="Hemp J."/>
            <person name="Ward L.M."/>
            <person name="Pace L.A."/>
            <person name="Fischer W.W."/>
        </authorList>
    </citation>
    <scope>NUCLEOTIDE SEQUENCE [LARGE SCALE GENOMIC DNA]</scope>
    <source>
        <strain evidence="7 9">110S</strain>
    </source>
</reference>
<evidence type="ECO:0000313" key="8">
    <source>
        <dbReference type="Proteomes" id="UP000037784"/>
    </source>
</evidence>
<evidence type="ECO:0000313" key="7">
    <source>
        <dbReference type="EMBL" id="KPL86381.1"/>
    </source>
</evidence>
<evidence type="ECO:0000313" key="9">
    <source>
        <dbReference type="Proteomes" id="UP000050502"/>
    </source>
</evidence>
<dbReference type="InterPro" id="IPR050343">
    <property type="entry name" value="RsuA_PseudoU_synthase"/>
</dbReference>
<comment type="caution">
    <text evidence="6">The sequence shown here is derived from an EMBL/GenBank/DDBJ whole genome shotgun (WGS) entry which is preliminary data.</text>
</comment>
<evidence type="ECO:0000313" key="6">
    <source>
        <dbReference type="EMBL" id="GAP61746.1"/>
    </source>
</evidence>
<dbReference type="Gene3D" id="3.30.70.580">
    <property type="entry name" value="Pseudouridine synthase I, catalytic domain, N-terminal subdomain"/>
    <property type="match status" value="1"/>
</dbReference>
<accession>A0A0M8K780</accession>
<dbReference type="Proteomes" id="UP000037784">
    <property type="component" value="Unassembled WGS sequence"/>
</dbReference>
<feature type="compositionally biased region" description="Basic residues" evidence="4">
    <location>
        <begin position="202"/>
        <end position="223"/>
    </location>
</feature>
<proteinExistence type="inferred from homology"/>
<dbReference type="PANTHER" id="PTHR47683:SF2">
    <property type="entry name" value="RNA-BINDING S4 DOMAIN-CONTAINING PROTEIN"/>
    <property type="match status" value="1"/>
</dbReference>
<gene>
    <name evidence="6" type="primary">rluE</name>
    <name evidence="6" type="ORF">ARMA_0169</name>
    <name evidence="7" type="ORF">SE16_13775</name>
</gene>
<dbReference type="Gene3D" id="3.30.70.1560">
    <property type="entry name" value="Alpha-L RNA-binding motif"/>
    <property type="match status" value="1"/>
</dbReference>